<evidence type="ECO:0000313" key="1">
    <source>
        <dbReference type="EMBL" id="EXJ80932.1"/>
    </source>
</evidence>
<sequence length="587" mass="66150">MAARDPEPRPLLFIVQDSQSFRRRSSKKAAAEAKAITSHVSSRYRGWRKTHHQSLVLDPTTNAILTSTPPIHAVGSLPVPVNDVADQDQTSDQRLLSEYRQKLMETSGRWVYGSFKLHRLQADRSERLILIDGSIVPPPSRLGSQTLDPFAPDMFKYDRELQASLFYYIKIIRPFAVHLLQGWSWIDNLSQVQSSPVLAYAVATFASAFLSGSLRGGPGVVLPPPVEKGQQPLWEIPPWLRLQTHCLAELNAILSDPSSRNLDESCYQAILFLLRLSILFSDGEAGRMHLKALQRISGIVGVEGVDLEKEMAVNKINLISAFLHNSSAVLVRKHPHGDSGRVREVVELDRKLWTCDREWYTFCAAVNARTLTWRSESPSARLLPDTAAAIARMDPNSQGQGQGLRPSEAVELQRCYQIALFLSVYLNNISFNTSAACVRSQVLDLQSRLSRMDMMAMTHVCHCTVFNLLMVGAMATRGFLERNWFVRLVAIHYTDVLYIDQVYRLIAEFIDPLHMVYDAIEDTWKDVTSFRSLMSIKMEPRVLANGNDRHVGDIDPEIENLRPMNYSPDLSKPIKVVEVDDLDVDLG</sequence>
<dbReference type="RefSeq" id="XP_007735520.1">
    <property type="nucleotide sequence ID" value="XM_007737330.1"/>
</dbReference>
<evidence type="ECO:0008006" key="3">
    <source>
        <dbReference type="Google" id="ProtNLM"/>
    </source>
</evidence>
<evidence type="ECO:0000313" key="2">
    <source>
        <dbReference type="Proteomes" id="UP000019478"/>
    </source>
</evidence>
<dbReference type="GeneID" id="19171320"/>
<dbReference type="HOGENOM" id="CLU_032921_0_0_1"/>
<name>W9XKA5_9EURO</name>
<dbReference type="AlphaFoldDB" id="W9XKA5"/>
<dbReference type="OrthoDB" id="4156747at2759"/>
<dbReference type="eggNOG" id="ENOG502T4HR">
    <property type="taxonomic scope" value="Eukaryota"/>
</dbReference>
<comment type="caution">
    <text evidence="1">The sequence shown here is derived from an EMBL/GenBank/DDBJ whole genome shotgun (WGS) entry which is preliminary data.</text>
</comment>
<dbReference type="EMBL" id="AMGY01000006">
    <property type="protein sequence ID" value="EXJ80932.1"/>
    <property type="molecule type" value="Genomic_DNA"/>
</dbReference>
<protein>
    <recommendedName>
        <fullName evidence="3">Transcription factor domain-containing protein</fullName>
    </recommendedName>
</protein>
<organism evidence="1 2">
    <name type="scientific">Capronia epimyces CBS 606.96</name>
    <dbReference type="NCBI Taxonomy" id="1182542"/>
    <lineage>
        <taxon>Eukaryota</taxon>
        <taxon>Fungi</taxon>
        <taxon>Dikarya</taxon>
        <taxon>Ascomycota</taxon>
        <taxon>Pezizomycotina</taxon>
        <taxon>Eurotiomycetes</taxon>
        <taxon>Chaetothyriomycetidae</taxon>
        <taxon>Chaetothyriales</taxon>
        <taxon>Herpotrichiellaceae</taxon>
        <taxon>Capronia</taxon>
    </lineage>
</organism>
<proteinExistence type="predicted"/>
<reference evidence="1 2" key="1">
    <citation type="submission" date="2013-03" db="EMBL/GenBank/DDBJ databases">
        <title>The Genome Sequence of Capronia epimyces CBS 606.96.</title>
        <authorList>
            <consortium name="The Broad Institute Genomics Platform"/>
            <person name="Cuomo C."/>
            <person name="de Hoog S."/>
            <person name="Gorbushina A."/>
            <person name="Walker B."/>
            <person name="Young S.K."/>
            <person name="Zeng Q."/>
            <person name="Gargeya S."/>
            <person name="Fitzgerald M."/>
            <person name="Haas B."/>
            <person name="Abouelleil A."/>
            <person name="Allen A.W."/>
            <person name="Alvarado L."/>
            <person name="Arachchi H.M."/>
            <person name="Berlin A.M."/>
            <person name="Chapman S.B."/>
            <person name="Gainer-Dewar J."/>
            <person name="Goldberg J."/>
            <person name="Griggs A."/>
            <person name="Gujja S."/>
            <person name="Hansen M."/>
            <person name="Howarth C."/>
            <person name="Imamovic A."/>
            <person name="Ireland A."/>
            <person name="Larimer J."/>
            <person name="McCowan C."/>
            <person name="Murphy C."/>
            <person name="Pearson M."/>
            <person name="Poon T.W."/>
            <person name="Priest M."/>
            <person name="Roberts A."/>
            <person name="Saif S."/>
            <person name="Shea T."/>
            <person name="Sisk P."/>
            <person name="Sykes S."/>
            <person name="Wortman J."/>
            <person name="Nusbaum C."/>
            <person name="Birren B."/>
        </authorList>
    </citation>
    <scope>NUCLEOTIDE SEQUENCE [LARGE SCALE GENOMIC DNA]</scope>
    <source>
        <strain evidence="1 2">CBS 606.96</strain>
    </source>
</reference>
<dbReference type="Proteomes" id="UP000019478">
    <property type="component" value="Unassembled WGS sequence"/>
</dbReference>
<accession>W9XKA5</accession>
<gene>
    <name evidence="1" type="ORF">A1O3_07220</name>
</gene>
<keyword evidence="2" id="KW-1185">Reference proteome</keyword>